<dbReference type="GO" id="GO:0005886">
    <property type="term" value="C:plasma membrane"/>
    <property type="evidence" value="ECO:0007669"/>
    <property type="project" value="TreeGrafter"/>
</dbReference>
<keyword evidence="3" id="KW-0274">FAD</keyword>
<comment type="caution">
    <text evidence="7">The sequence shown here is derived from an EMBL/GenBank/DDBJ whole genome shotgun (WGS) entry which is preliminary data.</text>
</comment>
<gene>
    <name evidence="7" type="ORF">DDK22_30995</name>
</gene>
<dbReference type="Pfam" id="PF02770">
    <property type="entry name" value="Acyl-CoA_dh_M"/>
    <property type="match status" value="1"/>
</dbReference>
<sequence>MSQLLDAFRLTALPPAAEALRAEVRRFLAEHLPAASADIRARSWMGFDAGFSRRLAQRGWVGVTLPASYGGAGMDAFHRFVLVEELLAAGAPVAAHWVADRQSGPLILKYGTPAQKDFYLPRICNGSAFFCIGMSEPDSGSDLASVRTRATPCDGGWRLSGRKIWTTNAHHCHYMIALVRSSGVPEDRQKGLSQFIIDLAAPGVTVRPIVDLTGDAHFSEVTFDDVFLPDDALVGEEGGGWEQVTAELAFERSGPERLYSSIVLVDRWVQALRAGQPSDADAANAALLGSFVTQLATLRSLSVAVTARLARGESPVVEAALVKDLGTEFEQSIPALLEAVTSADPGAAPDPELYRTVAFLSQISPSFSLRGGTREVLRGMIARGLGLR</sequence>
<dbReference type="PANTHER" id="PTHR43292">
    <property type="entry name" value="ACYL-COA DEHYDROGENASE"/>
    <property type="match status" value="1"/>
</dbReference>
<reference evidence="7 8" key="1">
    <citation type="submission" date="2018-04" db="EMBL/GenBank/DDBJ databases">
        <title>Cupriavidus necator CR12 genome sequencing and assembly.</title>
        <authorList>
            <person name="Ben Fekih I."/>
            <person name="Mazhar H.S."/>
            <person name="Bello S.K."/>
            <person name="Rensing C."/>
        </authorList>
    </citation>
    <scope>NUCLEOTIDE SEQUENCE [LARGE SCALE GENOMIC DNA]</scope>
    <source>
        <strain evidence="7 8">CR12</strain>
    </source>
</reference>
<name>A0A367P9V2_CUPNE</name>
<evidence type="ECO:0000313" key="7">
    <source>
        <dbReference type="EMBL" id="RCJ04649.1"/>
    </source>
</evidence>
<organism evidence="7 8">
    <name type="scientific">Cupriavidus necator</name>
    <name type="common">Alcaligenes eutrophus</name>
    <name type="synonym">Ralstonia eutropha</name>
    <dbReference type="NCBI Taxonomy" id="106590"/>
    <lineage>
        <taxon>Bacteria</taxon>
        <taxon>Pseudomonadati</taxon>
        <taxon>Pseudomonadota</taxon>
        <taxon>Betaproteobacteria</taxon>
        <taxon>Burkholderiales</taxon>
        <taxon>Burkholderiaceae</taxon>
        <taxon>Cupriavidus</taxon>
    </lineage>
</organism>
<dbReference type="InterPro" id="IPR013786">
    <property type="entry name" value="AcylCoA_DH/ox_N"/>
</dbReference>
<dbReference type="Gene3D" id="2.40.110.10">
    <property type="entry name" value="Butyryl-CoA Dehydrogenase, subunit A, domain 2"/>
    <property type="match status" value="1"/>
</dbReference>
<dbReference type="Gene3D" id="1.20.140.10">
    <property type="entry name" value="Butyryl-CoA Dehydrogenase, subunit A, domain 3"/>
    <property type="match status" value="1"/>
</dbReference>
<evidence type="ECO:0000259" key="5">
    <source>
        <dbReference type="Pfam" id="PF02770"/>
    </source>
</evidence>
<dbReference type="RefSeq" id="WP_114135285.1">
    <property type="nucleotide sequence ID" value="NZ_CP068434.1"/>
</dbReference>
<dbReference type="InterPro" id="IPR052161">
    <property type="entry name" value="Mycobact_Acyl-CoA_DH"/>
</dbReference>
<feature type="domain" description="Acyl-CoA oxidase/dehydrogenase middle" evidence="5">
    <location>
        <begin position="131"/>
        <end position="226"/>
    </location>
</feature>
<dbReference type="GO" id="GO:0003995">
    <property type="term" value="F:acyl-CoA dehydrogenase activity"/>
    <property type="evidence" value="ECO:0007669"/>
    <property type="project" value="InterPro"/>
</dbReference>
<feature type="domain" description="Acyl-CoA dehydrogenase/oxidase N-terminal" evidence="6">
    <location>
        <begin position="16"/>
        <end position="126"/>
    </location>
</feature>
<dbReference type="PROSITE" id="PS00072">
    <property type="entry name" value="ACYL_COA_DH_1"/>
    <property type="match status" value="1"/>
</dbReference>
<dbReference type="Proteomes" id="UP000253501">
    <property type="component" value="Unassembled WGS sequence"/>
</dbReference>
<evidence type="ECO:0000256" key="2">
    <source>
        <dbReference type="ARBA" id="ARBA00022630"/>
    </source>
</evidence>
<dbReference type="GO" id="GO:0050660">
    <property type="term" value="F:flavin adenine dinucleotide binding"/>
    <property type="evidence" value="ECO:0007669"/>
    <property type="project" value="InterPro"/>
</dbReference>
<dbReference type="SUPFAM" id="SSF56645">
    <property type="entry name" value="Acyl-CoA dehydrogenase NM domain-like"/>
    <property type="match status" value="1"/>
</dbReference>
<dbReference type="PANTHER" id="PTHR43292:SF4">
    <property type="entry name" value="ACYL-COA DEHYDROGENASE FADE34"/>
    <property type="match status" value="1"/>
</dbReference>
<keyword evidence="4" id="KW-0560">Oxidoreductase</keyword>
<dbReference type="InterPro" id="IPR009100">
    <property type="entry name" value="AcylCoA_DH/oxidase_NM_dom_sf"/>
</dbReference>
<evidence type="ECO:0000313" key="8">
    <source>
        <dbReference type="Proteomes" id="UP000253501"/>
    </source>
</evidence>
<dbReference type="Pfam" id="PF02771">
    <property type="entry name" value="Acyl-CoA_dh_N"/>
    <property type="match status" value="1"/>
</dbReference>
<dbReference type="InterPro" id="IPR006089">
    <property type="entry name" value="Acyl-CoA_DH_CS"/>
</dbReference>
<evidence type="ECO:0000256" key="1">
    <source>
        <dbReference type="ARBA" id="ARBA00001974"/>
    </source>
</evidence>
<dbReference type="InterPro" id="IPR006091">
    <property type="entry name" value="Acyl-CoA_Oxase/DH_mid-dom"/>
</dbReference>
<dbReference type="EMBL" id="QDHA01000094">
    <property type="protein sequence ID" value="RCJ04649.1"/>
    <property type="molecule type" value="Genomic_DNA"/>
</dbReference>
<dbReference type="AlphaFoldDB" id="A0A367P9V2"/>
<accession>A0A367P9V2</accession>
<dbReference type="Gene3D" id="1.10.540.10">
    <property type="entry name" value="Acyl-CoA dehydrogenase/oxidase, N-terminal domain"/>
    <property type="match status" value="1"/>
</dbReference>
<comment type="cofactor">
    <cofactor evidence="1">
        <name>FAD</name>
        <dbReference type="ChEBI" id="CHEBI:57692"/>
    </cofactor>
</comment>
<evidence type="ECO:0000259" key="6">
    <source>
        <dbReference type="Pfam" id="PF02771"/>
    </source>
</evidence>
<protein>
    <submittedName>
        <fullName evidence="7">Acyl-CoA dehydrogenase</fullName>
    </submittedName>
</protein>
<proteinExistence type="predicted"/>
<dbReference type="InterPro" id="IPR046373">
    <property type="entry name" value="Acyl-CoA_Oxase/DH_mid-dom_sf"/>
</dbReference>
<evidence type="ECO:0000256" key="4">
    <source>
        <dbReference type="ARBA" id="ARBA00023002"/>
    </source>
</evidence>
<dbReference type="FunFam" id="2.40.110.10:FF:000011">
    <property type="entry name" value="Acyl-CoA dehydrogenase FadE34"/>
    <property type="match status" value="1"/>
</dbReference>
<evidence type="ECO:0000256" key="3">
    <source>
        <dbReference type="ARBA" id="ARBA00022827"/>
    </source>
</evidence>
<dbReference type="InterPro" id="IPR037069">
    <property type="entry name" value="AcylCoA_DH/ox_N_sf"/>
</dbReference>
<keyword evidence="2" id="KW-0285">Flavoprotein</keyword>